<dbReference type="AlphaFoldDB" id="A0A0E9WID6"/>
<sequence>MTLSPDVQQCASFCVMFNVHTVDQIKRTNENDTSL</sequence>
<name>A0A0E9WID6_ANGAN</name>
<reference evidence="1" key="1">
    <citation type="submission" date="2014-11" db="EMBL/GenBank/DDBJ databases">
        <authorList>
            <person name="Amaro Gonzalez C."/>
        </authorList>
    </citation>
    <scope>NUCLEOTIDE SEQUENCE</scope>
</reference>
<evidence type="ECO:0000313" key="1">
    <source>
        <dbReference type="EMBL" id="JAH89315.1"/>
    </source>
</evidence>
<dbReference type="EMBL" id="GBXM01019262">
    <property type="protein sequence ID" value="JAH89315.1"/>
    <property type="molecule type" value="Transcribed_RNA"/>
</dbReference>
<protein>
    <submittedName>
        <fullName evidence="1">Uncharacterized protein</fullName>
    </submittedName>
</protein>
<organism evidence="1">
    <name type="scientific">Anguilla anguilla</name>
    <name type="common">European freshwater eel</name>
    <name type="synonym">Muraena anguilla</name>
    <dbReference type="NCBI Taxonomy" id="7936"/>
    <lineage>
        <taxon>Eukaryota</taxon>
        <taxon>Metazoa</taxon>
        <taxon>Chordata</taxon>
        <taxon>Craniata</taxon>
        <taxon>Vertebrata</taxon>
        <taxon>Euteleostomi</taxon>
        <taxon>Actinopterygii</taxon>
        <taxon>Neopterygii</taxon>
        <taxon>Teleostei</taxon>
        <taxon>Anguilliformes</taxon>
        <taxon>Anguillidae</taxon>
        <taxon>Anguilla</taxon>
    </lineage>
</organism>
<proteinExistence type="predicted"/>
<accession>A0A0E9WID6</accession>
<reference evidence="1" key="2">
    <citation type="journal article" date="2015" name="Fish Shellfish Immunol.">
        <title>Early steps in the European eel (Anguilla anguilla)-Vibrio vulnificus interaction in the gills: Role of the RtxA13 toxin.</title>
        <authorList>
            <person name="Callol A."/>
            <person name="Pajuelo D."/>
            <person name="Ebbesson L."/>
            <person name="Teles M."/>
            <person name="MacKenzie S."/>
            <person name="Amaro C."/>
        </authorList>
    </citation>
    <scope>NUCLEOTIDE SEQUENCE</scope>
</reference>